<evidence type="ECO:0000313" key="8">
    <source>
        <dbReference type="Proteomes" id="UP000823561"/>
    </source>
</evidence>
<dbReference type="EMBL" id="JADWDJ010000002">
    <property type="protein sequence ID" value="KAG5284064.1"/>
    <property type="molecule type" value="Genomic_DNA"/>
</dbReference>
<dbReference type="Pfam" id="PF04970">
    <property type="entry name" value="LRAT"/>
    <property type="match status" value="1"/>
</dbReference>
<keyword evidence="8" id="KW-1185">Reference proteome</keyword>
<dbReference type="PANTHER" id="PTHR13943">
    <property type="entry name" value="HRAS-LIKE SUPPRESSOR - RELATED"/>
    <property type="match status" value="1"/>
</dbReference>
<evidence type="ECO:0000256" key="3">
    <source>
        <dbReference type="ARBA" id="ARBA00022801"/>
    </source>
</evidence>
<dbReference type="PROSITE" id="PS51934">
    <property type="entry name" value="LRAT"/>
    <property type="match status" value="1"/>
</dbReference>
<keyword evidence="4" id="KW-0443">Lipid metabolism</keyword>
<evidence type="ECO:0000256" key="4">
    <source>
        <dbReference type="ARBA" id="ARBA00023098"/>
    </source>
</evidence>
<keyword evidence="3" id="KW-0378">Hydrolase</keyword>
<keyword evidence="5" id="KW-1133">Transmembrane helix</keyword>
<keyword evidence="5" id="KW-0812">Transmembrane</keyword>
<feature type="transmembrane region" description="Helical" evidence="5">
    <location>
        <begin position="190"/>
        <end position="208"/>
    </location>
</feature>
<evidence type="ECO:0000256" key="2">
    <source>
        <dbReference type="ARBA" id="ARBA00022679"/>
    </source>
</evidence>
<comment type="similarity">
    <text evidence="1">Belongs to the H-rev107 family.</text>
</comment>
<accession>A0AAV6HBZ6</accession>
<reference evidence="7" key="1">
    <citation type="submission" date="2020-10" db="EMBL/GenBank/DDBJ databases">
        <title>Chromosome-scale genome assembly of the Allis shad, Alosa alosa.</title>
        <authorList>
            <person name="Margot Z."/>
            <person name="Christophe K."/>
            <person name="Cabau C."/>
            <person name="Louis A."/>
            <person name="Berthelot C."/>
            <person name="Parey E."/>
            <person name="Roest Crollius H."/>
            <person name="Montfort J."/>
            <person name="Robinson-Rechavi M."/>
            <person name="Bucao C."/>
            <person name="Bouchez O."/>
            <person name="Gislard M."/>
            <person name="Lluch J."/>
            <person name="Milhes M."/>
            <person name="Lampietro C."/>
            <person name="Lopez Roques C."/>
            <person name="Donnadieu C."/>
            <person name="Braasch I."/>
            <person name="Desvignes T."/>
            <person name="Postlethwait J."/>
            <person name="Bobe J."/>
            <person name="Guiguen Y."/>
        </authorList>
    </citation>
    <scope>NUCLEOTIDE SEQUENCE</scope>
    <source>
        <strain evidence="7">M-15738</strain>
        <tissue evidence="7">Blood</tissue>
    </source>
</reference>
<name>A0AAV6HBZ6_9TELE</name>
<protein>
    <recommendedName>
        <fullName evidence="6">LRAT domain-containing protein</fullName>
    </recommendedName>
</protein>
<dbReference type="GO" id="GO:0070292">
    <property type="term" value="P:N-acylphosphatidylethanolamine metabolic process"/>
    <property type="evidence" value="ECO:0007669"/>
    <property type="project" value="TreeGrafter"/>
</dbReference>
<dbReference type="InterPro" id="IPR007053">
    <property type="entry name" value="LRAT_dom"/>
</dbReference>
<dbReference type="Proteomes" id="UP000823561">
    <property type="component" value="Chromosome 2"/>
</dbReference>
<dbReference type="GO" id="GO:0016410">
    <property type="term" value="F:N-acyltransferase activity"/>
    <property type="evidence" value="ECO:0007669"/>
    <property type="project" value="TreeGrafter"/>
</dbReference>
<keyword evidence="2" id="KW-0808">Transferase</keyword>
<gene>
    <name evidence="7" type="ORF">AALO_G00022590</name>
</gene>
<dbReference type="GO" id="GO:0004623">
    <property type="term" value="F:phospholipase A2 activity"/>
    <property type="evidence" value="ECO:0007669"/>
    <property type="project" value="TreeGrafter"/>
</dbReference>
<dbReference type="PANTHER" id="PTHR13943:SF31">
    <property type="entry name" value="PHOSPHOLIPASE A AND ACYLTRANSFERASE 3"/>
    <property type="match status" value="1"/>
</dbReference>
<feature type="transmembrane region" description="Helical" evidence="5">
    <location>
        <begin position="256"/>
        <end position="277"/>
    </location>
</feature>
<feature type="domain" description="LRAT" evidence="6">
    <location>
        <begin position="21"/>
        <end position="137"/>
    </location>
</feature>
<evidence type="ECO:0000313" key="7">
    <source>
        <dbReference type="EMBL" id="KAG5284064.1"/>
    </source>
</evidence>
<dbReference type="Gene3D" id="3.90.1720.10">
    <property type="entry name" value="endopeptidase domain like (from Nostoc punctiforme)"/>
    <property type="match status" value="1"/>
</dbReference>
<feature type="transmembrane region" description="Helical" evidence="5">
    <location>
        <begin position="229"/>
        <end position="250"/>
    </location>
</feature>
<proteinExistence type="inferred from homology"/>
<evidence type="ECO:0000259" key="6">
    <source>
        <dbReference type="PROSITE" id="PS51934"/>
    </source>
</evidence>
<evidence type="ECO:0000256" key="1">
    <source>
        <dbReference type="ARBA" id="ARBA00007824"/>
    </source>
</evidence>
<sequence>MLFRCTGVVGPAYCQPEPGDLIEIFRGTYQHWALYIGEGDIVHLAPPSEITGPGPNRLMSVMYDKATVLKEELTEVVGKDRFHVNNLLDKKHAPRHVCAIMRDAHRLLGLELPYCVLRGNCEHFVTELRYGRAESQQIHYAVKVGVRALAAEMSYQKTVAGDDEDSFFEHVQTSIFMTWVLSTTLTKKKLFYILSVLLCLFQAAMLASDVAFHFHLKNHRFPSHKHTESLLIIQVVTFYWALLASVYSLQAGNRRMGYLSLASVFLNLGVFSLRIGYEFIMMRFRAEEY</sequence>
<organism evidence="7 8">
    <name type="scientific">Alosa alosa</name>
    <name type="common">allis shad</name>
    <dbReference type="NCBI Taxonomy" id="278164"/>
    <lineage>
        <taxon>Eukaryota</taxon>
        <taxon>Metazoa</taxon>
        <taxon>Chordata</taxon>
        <taxon>Craniata</taxon>
        <taxon>Vertebrata</taxon>
        <taxon>Euteleostomi</taxon>
        <taxon>Actinopterygii</taxon>
        <taxon>Neopterygii</taxon>
        <taxon>Teleostei</taxon>
        <taxon>Clupei</taxon>
        <taxon>Clupeiformes</taxon>
        <taxon>Clupeoidei</taxon>
        <taxon>Clupeidae</taxon>
        <taxon>Alosa</taxon>
    </lineage>
</organism>
<dbReference type="GO" id="GO:0005737">
    <property type="term" value="C:cytoplasm"/>
    <property type="evidence" value="ECO:0007669"/>
    <property type="project" value="TreeGrafter"/>
</dbReference>
<dbReference type="GO" id="GO:0008970">
    <property type="term" value="F:phospholipase A1 activity"/>
    <property type="evidence" value="ECO:0007669"/>
    <property type="project" value="TreeGrafter"/>
</dbReference>
<dbReference type="InterPro" id="IPR051496">
    <property type="entry name" value="H-rev107_PLA/AT"/>
</dbReference>
<comment type="caution">
    <text evidence="7">The sequence shown here is derived from an EMBL/GenBank/DDBJ whole genome shotgun (WGS) entry which is preliminary data.</text>
</comment>
<keyword evidence="5" id="KW-0472">Membrane</keyword>
<evidence type="ECO:0000256" key="5">
    <source>
        <dbReference type="SAM" id="Phobius"/>
    </source>
</evidence>
<dbReference type="AlphaFoldDB" id="A0AAV6HBZ6"/>